<dbReference type="Pfam" id="PF13639">
    <property type="entry name" value="zf-RING_2"/>
    <property type="match status" value="1"/>
</dbReference>
<reference evidence="11" key="2">
    <citation type="submission" date="2025-08" db="UniProtKB">
        <authorList>
            <consortium name="RefSeq"/>
        </authorList>
    </citation>
    <scope>IDENTIFICATION</scope>
    <source>
        <tissue evidence="11">Leaf</tissue>
    </source>
</reference>
<evidence type="ECO:0000313" key="11">
    <source>
        <dbReference type="RefSeq" id="XP_010465441.1"/>
    </source>
</evidence>
<accession>A0ABM0W464</accession>
<dbReference type="Gene3D" id="3.30.40.10">
    <property type="entry name" value="Zinc/RING finger domain, C3HC4 (zinc finger)"/>
    <property type="match status" value="1"/>
</dbReference>
<reference evidence="10" key="1">
    <citation type="journal article" date="2014" name="Nat. Commun.">
        <title>The emerging biofuel crop Camelina sativa retains a highly undifferentiated hexaploid genome structure.</title>
        <authorList>
            <person name="Kagale S."/>
            <person name="Koh C."/>
            <person name="Nixon J."/>
            <person name="Bollina V."/>
            <person name="Clarke W.E."/>
            <person name="Tuteja R."/>
            <person name="Spillane C."/>
            <person name="Robinson S.J."/>
            <person name="Links M.G."/>
            <person name="Clarke C."/>
            <person name="Higgins E.E."/>
            <person name="Huebert T."/>
            <person name="Sharpe A.G."/>
            <person name="Parkin I.A."/>
        </authorList>
    </citation>
    <scope>NUCLEOTIDE SEQUENCE [LARGE SCALE GENOMIC DNA]</scope>
    <source>
        <strain evidence="10">cv. DH55</strain>
    </source>
</reference>
<evidence type="ECO:0000256" key="7">
    <source>
        <dbReference type="ARBA" id="ARBA00022833"/>
    </source>
</evidence>
<comment type="catalytic activity">
    <reaction evidence="1">
        <text>S-ubiquitinyl-[E2 ubiquitin-conjugating enzyme]-L-cysteine + [acceptor protein]-L-lysine = [E2 ubiquitin-conjugating enzyme]-L-cysteine + N(6)-ubiquitinyl-[acceptor protein]-L-lysine.</text>
        <dbReference type="EC" id="2.3.2.27"/>
    </reaction>
</comment>
<dbReference type="RefSeq" id="XP_010465441.1">
    <property type="nucleotide sequence ID" value="XM_010467139.1"/>
</dbReference>
<dbReference type="InterPro" id="IPR013083">
    <property type="entry name" value="Znf_RING/FYVE/PHD"/>
</dbReference>
<evidence type="ECO:0000313" key="10">
    <source>
        <dbReference type="Proteomes" id="UP000694864"/>
    </source>
</evidence>
<dbReference type="Proteomes" id="UP000694864">
    <property type="component" value="Chromosome 15"/>
</dbReference>
<dbReference type="InterPro" id="IPR001841">
    <property type="entry name" value="Znf_RING"/>
</dbReference>
<dbReference type="SMART" id="SM00184">
    <property type="entry name" value="RING"/>
    <property type="match status" value="1"/>
</dbReference>
<dbReference type="InterPro" id="IPR045191">
    <property type="entry name" value="MBR1/2-like"/>
</dbReference>
<keyword evidence="3" id="KW-0808">Transferase</keyword>
<keyword evidence="5 8" id="KW-0863">Zinc-finger</keyword>
<evidence type="ECO:0000259" key="9">
    <source>
        <dbReference type="PROSITE" id="PS50089"/>
    </source>
</evidence>
<evidence type="ECO:0000256" key="8">
    <source>
        <dbReference type="PROSITE-ProRule" id="PRU00175"/>
    </source>
</evidence>
<dbReference type="PANTHER" id="PTHR22937:SF201">
    <property type="entry name" value="RING-TYPE E3 UBIQUITIN TRANSFERASE"/>
    <property type="match status" value="1"/>
</dbReference>
<evidence type="ECO:0000256" key="6">
    <source>
        <dbReference type="ARBA" id="ARBA00022786"/>
    </source>
</evidence>
<dbReference type="GeneID" id="104745790"/>
<dbReference type="PROSITE" id="PS50089">
    <property type="entry name" value="ZF_RING_2"/>
    <property type="match status" value="1"/>
</dbReference>
<dbReference type="EC" id="2.3.2.27" evidence="2"/>
<keyword evidence="6" id="KW-0833">Ubl conjugation pathway</keyword>
<keyword evidence="4" id="KW-0479">Metal-binding</keyword>
<name>A0ABM0W464_CAMSA</name>
<evidence type="ECO:0000256" key="1">
    <source>
        <dbReference type="ARBA" id="ARBA00000900"/>
    </source>
</evidence>
<organism evidence="10 11">
    <name type="scientific">Camelina sativa</name>
    <name type="common">False flax</name>
    <name type="synonym">Myagrum sativum</name>
    <dbReference type="NCBI Taxonomy" id="90675"/>
    <lineage>
        <taxon>Eukaryota</taxon>
        <taxon>Viridiplantae</taxon>
        <taxon>Streptophyta</taxon>
        <taxon>Embryophyta</taxon>
        <taxon>Tracheophyta</taxon>
        <taxon>Spermatophyta</taxon>
        <taxon>Magnoliopsida</taxon>
        <taxon>eudicotyledons</taxon>
        <taxon>Gunneridae</taxon>
        <taxon>Pentapetalae</taxon>
        <taxon>rosids</taxon>
        <taxon>malvids</taxon>
        <taxon>Brassicales</taxon>
        <taxon>Brassicaceae</taxon>
        <taxon>Camelineae</taxon>
        <taxon>Camelina</taxon>
    </lineage>
</organism>
<gene>
    <name evidence="11" type="primary">LOC104745790</name>
</gene>
<keyword evidence="10" id="KW-1185">Reference proteome</keyword>
<dbReference type="PANTHER" id="PTHR22937">
    <property type="entry name" value="E3 UBIQUITIN-PROTEIN LIGASE RNF165"/>
    <property type="match status" value="1"/>
</dbReference>
<sequence>MRRRNMMIGSDMEQHSQSFLGHPEPCFGTNFLYPNIPPVNIAPHLEAPSLQEPYDNNSMFYGHPQQYHPQCASNHDSAMSTAPNFYPPYVNYEAPPSYLSSHGSYGAVVGANSAEHERNPHFMDQGYKRKSSELIMPGNSQYQLAAPCSFPQLNSQEAAPISFQQFGSYPQPLDQGSFRNREGAATMDPLLSHGHNNFIQGNYAAHPFAPLGSGWYDQHCNSNRSDGSSSHWSQVPAAPYMPGNVVPGSIDSGNVCFQRYHETSSSRNPTPPSVYPRNHYISHHPVPLPPIVYPHMPSASYTENMHATSYTHMGPVQSTGLRINQQYPREDYVPGAILRHHGFPHLRAIPTDEVALWEAGEFYDDDDYVDDHQAMRLDIEDMSYEELLALSDQIGTVKTGLSEEDVKDLLKRKTSLATRINLEEAPSTDLESDSCTICQENYKHKDKIATLDCKHEYHTECLQKWLVIKNVCPICKSEALVMEKKKKLRLSSIGEEVTTDSN</sequence>
<proteinExistence type="predicted"/>
<dbReference type="SUPFAM" id="SSF57850">
    <property type="entry name" value="RING/U-box"/>
    <property type="match status" value="1"/>
</dbReference>
<evidence type="ECO:0000256" key="5">
    <source>
        <dbReference type="ARBA" id="ARBA00022771"/>
    </source>
</evidence>
<evidence type="ECO:0000256" key="4">
    <source>
        <dbReference type="ARBA" id="ARBA00022723"/>
    </source>
</evidence>
<feature type="domain" description="RING-type" evidence="9">
    <location>
        <begin position="435"/>
        <end position="476"/>
    </location>
</feature>
<evidence type="ECO:0000256" key="2">
    <source>
        <dbReference type="ARBA" id="ARBA00012483"/>
    </source>
</evidence>
<protein>
    <recommendedName>
        <fullName evidence="2">RING-type E3 ubiquitin transferase</fullName>
        <ecNumber evidence="2">2.3.2.27</ecNumber>
    </recommendedName>
</protein>
<evidence type="ECO:0000256" key="3">
    <source>
        <dbReference type="ARBA" id="ARBA00022679"/>
    </source>
</evidence>
<keyword evidence="7" id="KW-0862">Zinc</keyword>